<evidence type="ECO:0000313" key="4">
    <source>
        <dbReference type="EMBL" id="CAI9088388.1"/>
    </source>
</evidence>
<organism evidence="4 5">
    <name type="scientific">Oldenlandia corymbosa var. corymbosa</name>
    <dbReference type="NCBI Taxonomy" id="529605"/>
    <lineage>
        <taxon>Eukaryota</taxon>
        <taxon>Viridiplantae</taxon>
        <taxon>Streptophyta</taxon>
        <taxon>Embryophyta</taxon>
        <taxon>Tracheophyta</taxon>
        <taxon>Spermatophyta</taxon>
        <taxon>Magnoliopsida</taxon>
        <taxon>eudicotyledons</taxon>
        <taxon>Gunneridae</taxon>
        <taxon>Pentapetalae</taxon>
        <taxon>asterids</taxon>
        <taxon>lamiids</taxon>
        <taxon>Gentianales</taxon>
        <taxon>Rubiaceae</taxon>
        <taxon>Rubioideae</taxon>
        <taxon>Spermacoceae</taxon>
        <taxon>Hedyotis-Oldenlandia complex</taxon>
        <taxon>Oldenlandia</taxon>
    </lineage>
</organism>
<dbReference type="Pfam" id="PF20431">
    <property type="entry name" value="E_motif"/>
    <property type="match status" value="1"/>
</dbReference>
<feature type="repeat" description="PPR" evidence="3">
    <location>
        <begin position="213"/>
        <end position="247"/>
    </location>
</feature>
<evidence type="ECO:0000313" key="5">
    <source>
        <dbReference type="Proteomes" id="UP001161247"/>
    </source>
</evidence>
<dbReference type="InterPro" id="IPR046960">
    <property type="entry name" value="PPR_At4g14850-like_plant"/>
</dbReference>
<dbReference type="PROSITE" id="PS51375">
    <property type="entry name" value="PPR"/>
    <property type="match status" value="6"/>
</dbReference>
<dbReference type="PANTHER" id="PTHR47926">
    <property type="entry name" value="PENTATRICOPEPTIDE REPEAT-CONTAINING PROTEIN"/>
    <property type="match status" value="1"/>
</dbReference>
<dbReference type="InterPro" id="IPR002885">
    <property type="entry name" value="PPR_rpt"/>
</dbReference>
<feature type="repeat" description="PPR" evidence="3">
    <location>
        <begin position="112"/>
        <end position="142"/>
    </location>
</feature>
<dbReference type="Pfam" id="PF13041">
    <property type="entry name" value="PPR_2"/>
    <property type="match status" value="3"/>
</dbReference>
<feature type="repeat" description="PPR" evidence="3">
    <location>
        <begin position="143"/>
        <end position="177"/>
    </location>
</feature>
<comment type="similarity">
    <text evidence="2">Belongs to the PPR family. PCMP-E subfamily.</text>
</comment>
<dbReference type="EMBL" id="OX459118">
    <property type="protein sequence ID" value="CAI9088388.1"/>
    <property type="molecule type" value="Genomic_DNA"/>
</dbReference>
<dbReference type="Gene3D" id="1.25.40.10">
    <property type="entry name" value="Tetratricopeptide repeat domain"/>
    <property type="match status" value="3"/>
</dbReference>
<name>A0AAV1C011_OLDCO</name>
<protein>
    <submittedName>
        <fullName evidence="4">OLC1v1022697C1</fullName>
    </submittedName>
</protein>
<dbReference type="InterPro" id="IPR046848">
    <property type="entry name" value="E_motif"/>
</dbReference>
<dbReference type="AlphaFoldDB" id="A0AAV1C011"/>
<gene>
    <name evidence="4" type="ORF">OLC1_LOCUS977</name>
</gene>
<dbReference type="NCBIfam" id="TIGR00756">
    <property type="entry name" value="PPR"/>
    <property type="match status" value="5"/>
</dbReference>
<dbReference type="Pfam" id="PF01535">
    <property type="entry name" value="PPR"/>
    <property type="match status" value="2"/>
</dbReference>
<keyword evidence="5" id="KW-1185">Reference proteome</keyword>
<dbReference type="FunFam" id="1.25.40.10:FF:000196">
    <property type="entry name" value="Pentatricopeptide repeat-containing protein At4g14850"/>
    <property type="match status" value="1"/>
</dbReference>
<dbReference type="GO" id="GO:0003723">
    <property type="term" value="F:RNA binding"/>
    <property type="evidence" value="ECO:0007669"/>
    <property type="project" value="InterPro"/>
</dbReference>
<evidence type="ECO:0000256" key="1">
    <source>
        <dbReference type="ARBA" id="ARBA00022737"/>
    </source>
</evidence>
<dbReference type="GO" id="GO:0009451">
    <property type="term" value="P:RNA modification"/>
    <property type="evidence" value="ECO:0007669"/>
    <property type="project" value="InterPro"/>
</dbReference>
<dbReference type="InterPro" id="IPR011990">
    <property type="entry name" value="TPR-like_helical_dom_sf"/>
</dbReference>
<evidence type="ECO:0000256" key="2">
    <source>
        <dbReference type="ARBA" id="ARBA00061659"/>
    </source>
</evidence>
<sequence>MLTALADWKSFSLSSKLSGAYASCGDLNSAKLIFHKTGNPNIFAFNWMISGLTFHGHHEEAIVYFTLLQQSRIFCPNKFTFSYVLKACLGLMDVLKGMEFHCLVCKMGFDLDVSVGNALIGMYGKCGRIWDARKVFDEMFKKDVATWTSMICGYSSVGRIEDSAILFEQMTVKGVQPNEFTWNAMIAGFARRGDCDLAFAFFSRMHEEGLIPDLVTWNAMISGFVQSQRPAEAFQLFVNMLSSGLRPNQVTITGLLPACGMIGSINLGREIHGFIFRKELQVNAFVGSALVDVYSKCGSVKDAWNVFLSISCKNFASWNAMIRCYGNYGMPESAVQLFQRMQNEGIQPNEVTFTSILASCSHGGLVDKGLEIFKLMKESYGIEPAKEHYASVVDLLCRAGRMNEAYDIITDMEIGVTVSTVGAFLNGCLIHERRDLAEKMVQAVLLKKPGGLVTLSNIYAGEGDWDQVEKLRMLMKDEGVLTMPGSSSL</sequence>
<dbReference type="FunFam" id="1.25.40.10:FF:000090">
    <property type="entry name" value="Pentatricopeptide repeat-containing protein, chloroplastic"/>
    <property type="match status" value="1"/>
</dbReference>
<feature type="repeat" description="PPR" evidence="3">
    <location>
        <begin position="349"/>
        <end position="379"/>
    </location>
</feature>
<dbReference type="PANTHER" id="PTHR47926:SF453">
    <property type="entry name" value="PENTATRICOPEPTIDE REPEAT (PPR) SUPERFAMILY PROTEIN"/>
    <property type="match status" value="1"/>
</dbReference>
<proteinExistence type="inferred from homology"/>
<reference evidence="4" key="1">
    <citation type="submission" date="2023-03" db="EMBL/GenBank/DDBJ databases">
        <authorList>
            <person name="Julca I."/>
        </authorList>
    </citation>
    <scope>NUCLEOTIDE SEQUENCE</scope>
</reference>
<accession>A0AAV1C011</accession>
<keyword evidence="1" id="KW-0677">Repeat</keyword>
<feature type="repeat" description="PPR" evidence="3">
    <location>
        <begin position="314"/>
        <end position="348"/>
    </location>
</feature>
<dbReference type="Proteomes" id="UP001161247">
    <property type="component" value="Chromosome 1"/>
</dbReference>
<feature type="repeat" description="PPR" evidence="3">
    <location>
        <begin position="178"/>
        <end position="212"/>
    </location>
</feature>
<evidence type="ECO:0000256" key="3">
    <source>
        <dbReference type="PROSITE-ProRule" id="PRU00708"/>
    </source>
</evidence>